<accession>A0A0F9B3Y7</accession>
<organism evidence="2">
    <name type="scientific">marine sediment metagenome</name>
    <dbReference type="NCBI Taxonomy" id="412755"/>
    <lineage>
        <taxon>unclassified sequences</taxon>
        <taxon>metagenomes</taxon>
        <taxon>ecological metagenomes</taxon>
    </lineage>
</organism>
<proteinExistence type="predicted"/>
<evidence type="ECO:0000313" key="2">
    <source>
        <dbReference type="EMBL" id="KKL08497.1"/>
    </source>
</evidence>
<feature type="region of interest" description="Disordered" evidence="1">
    <location>
        <begin position="62"/>
        <end position="84"/>
    </location>
</feature>
<comment type="caution">
    <text evidence="2">The sequence shown here is derived from an EMBL/GenBank/DDBJ whole genome shotgun (WGS) entry which is preliminary data.</text>
</comment>
<gene>
    <name evidence="2" type="ORF">LCGC14_2575260</name>
</gene>
<dbReference type="AlphaFoldDB" id="A0A0F9B3Y7"/>
<evidence type="ECO:0000256" key="1">
    <source>
        <dbReference type="SAM" id="MobiDB-lite"/>
    </source>
</evidence>
<protein>
    <submittedName>
        <fullName evidence="2">Uncharacterized protein</fullName>
    </submittedName>
</protein>
<sequence>MAKGYTVMIDQLHGPPPCPFCNTQLSHRDIPLGEGESRWHCKICLTEWDIMDLLEALNDNEELAEQEQWTPEDLEPELLDNPEL</sequence>
<dbReference type="EMBL" id="LAZR01042854">
    <property type="protein sequence ID" value="KKL08497.1"/>
    <property type="molecule type" value="Genomic_DNA"/>
</dbReference>
<reference evidence="2" key="1">
    <citation type="journal article" date="2015" name="Nature">
        <title>Complex archaea that bridge the gap between prokaryotes and eukaryotes.</title>
        <authorList>
            <person name="Spang A."/>
            <person name="Saw J.H."/>
            <person name="Jorgensen S.L."/>
            <person name="Zaremba-Niedzwiedzka K."/>
            <person name="Martijn J."/>
            <person name="Lind A.E."/>
            <person name="van Eijk R."/>
            <person name="Schleper C."/>
            <person name="Guy L."/>
            <person name="Ettema T.J."/>
        </authorList>
    </citation>
    <scope>NUCLEOTIDE SEQUENCE</scope>
</reference>
<name>A0A0F9B3Y7_9ZZZZ</name>